<evidence type="ECO:0000256" key="4">
    <source>
        <dbReference type="ARBA" id="ARBA00023163"/>
    </source>
</evidence>
<dbReference type="AlphaFoldDB" id="A0AAE7JVE5"/>
<dbReference type="SUPFAM" id="SSF46894">
    <property type="entry name" value="C-terminal effector domain of the bipartite response regulators"/>
    <property type="match status" value="1"/>
</dbReference>
<dbReference type="GO" id="GO:0003677">
    <property type="term" value="F:DNA binding"/>
    <property type="evidence" value="ECO:0007669"/>
    <property type="project" value="UniProtKB-KW"/>
</dbReference>
<evidence type="ECO:0000313" key="9">
    <source>
        <dbReference type="Proteomes" id="UP001235341"/>
    </source>
</evidence>
<organism evidence="6 8">
    <name type="scientific">Serratia fonticola</name>
    <dbReference type="NCBI Taxonomy" id="47917"/>
    <lineage>
        <taxon>Bacteria</taxon>
        <taxon>Pseudomonadati</taxon>
        <taxon>Pseudomonadota</taxon>
        <taxon>Gammaproteobacteria</taxon>
        <taxon>Enterobacterales</taxon>
        <taxon>Yersiniaceae</taxon>
        <taxon>Serratia</taxon>
    </lineage>
</organism>
<name>A0AAE7JVE5_SERFO</name>
<reference evidence="7 9" key="3">
    <citation type="submission" date="2023-08" db="EMBL/GenBank/DDBJ databases">
        <title>Complete Genome and Methylome dissection of Serratia fonticola NEB369.</title>
        <authorList>
            <person name="Fomenkov A."/>
            <person name="Roberts R.D."/>
        </authorList>
    </citation>
    <scope>NUCLEOTIDE SEQUENCE [LARGE SCALE GENOMIC DNA]</scope>
    <source>
        <strain evidence="7 9">NEB369</strain>
    </source>
</reference>
<evidence type="ECO:0000256" key="1">
    <source>
        <dbReference type="ARBA" id="ARBA00023015"/>
    </source>
</evidence>
<keyword evidence="2" id="KW-0238">DNA-binding</keyword>
<dbReference type="InterPro" id="IPR036388">
    <property type="entry name" value="WH-like_DNA-bd_sf"/>
</dbReference>
<dbReference type="RefSeq" id="WP_065683504.1">
    <property type="nucleotide sequence ID" value="NZ_CP054160.3"/>
</dbReference>
<evidence type="ECO:0000313" key="8">
    <source>
        <dbReference type="Proteomes" id="UP000503464"/>
    </source>
</evidence>
<dbReference type="PANTHER" id="PTHR44688:SF16">
    <property type="entry name" value="DNA-BINDING TRANSCRIPTIONAL ACTIVATOR DEVR_DOSR"/>
    <property type="match status" value="1"/>
</dbReference>
<dbReference type="GO" id="GO:0006355">
    <property type="term" value="P:regulation of DNA-templated transcription"/>
    <property type="evidence" value="ECO:0007669"/>
    <property type="project" value="InterPro"/>
</dbReference>
<protein>
    <submittedName>
        <fullName evidence="6">LuxR C-terminal-related transcriptional regulator</fullName>
    </submittedName>
</protein>
<proteinExistence type="predicted"/>
<dbReference type="InterPro" id="IPR000792">
    <property type="entry name" value="Tscrpt_reg_LuxR_C"/>
</dbReference>
<dbReference type="Proteomes" id="UP000503464">
    <property type="component" value="Chromosome"/>
</dbReference>
<evidence type="ECO:0000313" key="7">
    <source>
        <dbReference type="EMBL" id="WMT14952.1"/>
    </source>
</evidence>
<dbReference type="SMART" id="SM00421">
    <property type="entry name" value="HTH_LUXR"/>
    <property type="match status" value="1"/>
</dbReference>
<dbReference type="EMBL" id="CP133586">
    <property type="protein sequence ID" value="WMT14952.1"/>
    <property type="molecule type" value="Genomic_DNA"/>
</dbReference>
<keyword evidence="1" id="KW-0805">Transcription regulation</keyword>
<dbReference type="PRINTS" id="PR00038">
    <property type="entry name" value="HTHLUXR"/>
</dbReference>
<reference evidence="8" key="1">
    <citation type="submission" date="2020-03" db="EMBL/GenBank/DDBJ databases">
        <title>Genome sequences of seven Enterobacteriaceae strains isolated from Canadian wastewater treatment facilities.</title>
        <authorList>
            <person name="Huang H."/>
            <person name="Chmara J.T."/>
            <person name="Duceppe M.-O."/>
        </authorList>
    </citation>
    <scope>NUCLEOTIDE SEQUENCE [LARGE SCALE GENOMIC DNA]</scope>
    <source>
        <strain evidence="8">Biosolid 3</strain>
    </source>
</reference>
<dbReference type="Gene3D" id="1.10.10.10">
    <property type="entry name" value="Winged helix-like DNA-binding domain superfamily/Winged helix DNA-binding domain"/>
    <property type="match status" value="1"/>
</dbReference>
<evidence type="ECO:0000256" key="3">
    <source>
        <dbReference type="ARBA" id="ARBA00023159"/>
    </source>
</evidence>
<evidence type="ECO:0000313" key="6">
    <source>
        <dbReference type="EMBL" id="QKJ61117.1"/>
    </source>
</evidence>
<dbReference type="PANTHER" id="PTHR44688">
    <property type="entry name" value="DNA-BINDING TRANSCRIPTIONAL ACTIVATOR DEVR_DOSR"/>
    <property type="match status" value="1"/>
</dbReference>
<keyword evidence="9" id="KW-1185">Reference proteome</keyword>
<keyword evidence="4" id="KW-0804">Transcription</keyword>
<dbReference type="InterPro" id="IPR016032">
    <property type="entry name" value="Sig_transdc_resp-reg_C-effctor"/>
</dbReference>
<dbReference type="EMBL" id="CP054160">
    <property type="protein sequence ID" value="QKJ61117.1"/>
    <property type="molecule type" value="Genomic_DNA"/>
</dbReference>
<accession>A0AAE7JVE5</accession>
<dbReference type="CDD" id="cd06170">
    <property type="entry name" value="LuxR_C_like"/>
    <property type="match status" value="1"/>
</dbReference>
<feature type="domain" description="HTH luxR-type" evidence="5">
    <location>
        <begin position="114"/>
        <end position="180"/>
    </location>
</feature>
<dbReference type="Proteomes" id="UP001235341">
    <property type="component" value="Chromosome"/>
</dbReference>
<gene>
    <name evidence="6" type="ORF">G9399_26110</name>
    <name evidence="7" type="ORF">RFB13_00930</name>
</gene>
<evidence type="ECO:0000256" key="2">
    <source>
        <dbReference type="ARBA" id="ARBA00023125"/>
    </source>
</evidence>
<evidence type="ECO:0000259" key="5">
    <source>
        <dbReference type="PROSITE" id="PS50043"/>
    </source>
</evidence>
<dbReference type="PROSITE" id="PS50043">
    <property type="entry name" value="HTH_LUXR_2"/>
    <property type="match status" value="1"/>
</dbReference>
<reference evidence="6" key="2">
    <citation type="submission" date="2022-06" db="EMBL/GenBank/DDBJ databases">
        <title>Genome sequences of seven Enterobacteriaceae strains isolated from Canadian wastewater treatment facilities.</title>
        <authorList>
            <person name="Huang H."/>
            <person name="Chmara J.T."/>
            <person name="Duceppe M.-O."/>
        </authorList>
    </citation>
    <scope>NUCLEOTIDE SEQUENCE</scope>
    <source>
        <strain evidence="6">HH13</strain>
    </source>
</reference>
<sequence>MNSRIAIALWGKNFYFLQGIRHLFERYFYLRGVSPLFVHADCNDIIHLKVAGLIVRSNASWRGDGYQRYQILIRKKNTEGVTYQQGEIGLNDKPEAVMQLLDRLFDVQLNNNAPCVPDYEKITRREREVLQAIAAGLSPTQIARKLQISTKTVSAHKQASMRKLGFQRSHDLYHWLWQGSPDISRDTVGEDATPRAKG</sequence>
<dbReference type="Pfam" id="PF00196">
    <property type="entry name" value="GerE"/>
    <property type="match status" value="1"/>
</dbReference>
<keyword evidence="3" id="KW-0010">Activator</keyword>